<dbReference type="Pfam" id="PF26524">
    <property type="entry name" value="ARM_7"/>
    <property type="match status" value="1"/>
</dbReference>
<dbReference type="InterPro" id="IPR011990">
    <property type="entry name" value="TPR-like_helical_dom_sf"/>
</dbReference>
<keyword evidence="4" id="KW-1185">Reference proteome</keyword>
<reference evidence="3" key="2">
    <citation type="submission" date="2023-04" db="EMBL/GenBank/DDBJ databases">
        <authorList>
            <person name="Bruccoleri R.E."/>
            <person name="Oakeley E.J."/>
            <person name="Faust A.-M."/>
            <person name="Dessus-Babus S."/>
            <person name="Altorfer M."/>
            <person name="Burckhardt D."/>
            <person name="Oertli M."/>
            <person name="Naumann U."/>
            <person name="Petersen F."/>
            <person name="Wong J."/>
        </authorList>
    </citation>
    <scope>NUCLEOTIDE SEQUENCE</scope>
    <source>
        <strain evidence="3">GSM-AAB239-AS_SAM_17_03QT</strain>
        <tissue evidence="3">Leaf</tissue>
    </source>
</reference>
<dbReference type="Proteomes" id="UP001140949">
    <property type="component" value="Unassembled WGS sequence"/>
</dbReference>
<reference evidence="3" key="1">
    <citation type="journal article" date="2023" name="GigaByte">
        <title>Genome assembly of the bearded iris, Iris pallida Lam.</title>
        <authorList>
            <person name="Bruccoleri R.E."/>
            <person name="Oakeley E.J."/>
            <person name="Faust A.M.E."/>
            <person name="Altorfer M."/>
            <person name="Dessus-Babus S."/>
            <person name="Burckhardt D."/>
            <person name="Oertli M."/>
            <person name="Naumann U."/>
            <person name="Petersen F."/>
            <person name="Wong J."/>
        </authorList>
    </citation>
    <scope>NUCLEOTIDE SEQUENCE</scope>
    <source>
        <strain evidence="3">GSM-AAB239-AS_SAM_17_03QT</strain>
    </source>
</reference>
<feature type="compositionally biased region" description="Basic and acidic residues" evidence="1">
    <location>
        <begin position="581"/>
        <end position="607"/>
    </location>
</feature>
<dbReference type="Gene3D" id="1.25.40.10">
    <property type="entry name" value="Tetratricopeptide repeat domain"/>
    <property type="match status" value="1"/>
</dbReference>
<sequence length="617" mass="69208">MEVNTKNKKNKHKNTMATTMMKEEEEEDYYYSSTYSSCSCFFCVIKHPNPRVRRSSLSAFFREMPFRESDEDVLVMSSLWSTAMAEPNGTELPSAGALRCMSLLIDKGISNPSWLRRRQNVYIPYYAAHVLGSYTIRSPSLASLAVDAGAVEPLLGLLRGRMTWVEQRVAVRALGHLASYDATFPAVARHAEEVIGLAVFLASNSADTVYQEFAGAKAREKYHRDLLTRGLGGVEVEDRKAEEWASQLQCWSLNLLSCFAWKDEMYHSWMCRDTEFLKKLCKMWGGMAVNGDTHAAAGLMRILCRSDTGREAMAGCEEVVDSLCNLSRSSDDSQYMGIDCLLLLVSDPSTRTKVRDAAVPCLLDLAELRSLGSRKRLGKMIVDVLLSNFDDLREELMVERERKEETMSDEEVMKRKSSAAALKREGNEAFFSGSMEEAISRYTEALEECPLRMRKERMVLYSNRAQCRLLLQEPDAAISDATRGLSLSAPANGHGRSLWRRAQAYDMKGMARESLTDCITFVGGRADGKRAKAPYFAARMINKQMSAVGLFAASARTKTVEEKTADAISAFGLPTIEEEPTTPRKEGDNGKEAKRGFHDSTTREGIRRHQSLMYSRR</sequence>
<dbReference type="SUPFAM" id="SSF48371">
    <property type="entry name" value="ARM repeat"/>
    <property type="match status" value="1"/>
</dbReference>
<dbReference type="PANTHER" id="PTHR46578:SF1">
    <property type="entry name" value="ARM-REPEAT_TETRATRICOPEPTIDE REPEAT (TPR)-LIKE PROTEIN"/>
    <property type="match status" value="1"/>
</dbReference>
<dbReference type="InterPro" id="IPR058868">
    <property type="entry name" value="ARM_7"/>
</dbReference>
<evidence type="ECO:0000313" key="4">
    <source>
        <dbReference type="Proteomes" id="UP001140949"/>
    </source>
</evidence>
<dbReference type="AlphaFoldDB" id="A0AAX6GXK1"/>
<dbReference type="Gene3D" id="1.25.10.10">
    <property type="entry name" value="Leucine-rich Repeat Variant"/>
    <property type="match status" value="1"/>
</dbReference>
<feature type="compositionally biased region" description="Basic residues" evidence="1">
    <location>
        <begin position="608"/>
        <end position="617"/>
    </location>
</feature>
<gene>
    <name evidence="3" type="ORF">M6B38_342905</name>
</gene>
<proteinExistence type="predicted"/>
<dbReference type="PANTHER" id="PTHR46578">
    <property type="entry name" value="ARM-REPEAT/TETRATRICOPEPTIDE REPEAT (TPR)-LIKE PROTEIN"/>
    <property type="match status" value="1"/>
</dbReference>
<evidence type="ECO:0000313" key="3">
    <source>
        <dbReference type="EMBL" id="KAJ6833035.1"/>
    </source>
</evidence>
<evidence type="ECO:0000259" key="2">
    <source>
        <dbReference type="Pfam" id="PF26524"/>
    </source>
</evidence>
<dbReference type="EMBL" id="JANAVB010015599">
    <property type="protein sequence ID" value="KAJ6833035.1"/>
    <property type="molecule type" value="Genomic_DNA"/>
</dbReference>
<dbReference type="InterPro" id="IPR011989">
    <property type="entry name" value="ARM-like"/>
</dbReference>
<dbReference type="SUPFAM" id="SSF48452">
    <property type="entry name" value="TPR-like"/>
    <property type="match status" value="1"/>
</dbReference>
<dbReference type="InterPro" id="IPR016024">
    <property type="entry name" value="ARM-type_fold"/>
</dbReference>
<feature type="region of interest" description="Disordered" evidence="1">
    <location>
        <begin position="574"/>
        <end position="617"/>
    </location>
</feature>
<comment type="caution">
    <text evidence="3">The sequence shown here is derived from an EMBL/GenBank/DDBJ whole genome shotgun (WGS) entry which is preliminary data.</text>
</comment>
<organism evidence="3 4">
    <name type="scientific">Iris pallida</name>
    <name type="common">Sweet iris</name>
    <dbReference type="NCBI Taxonomy" id="29817"/>
    <lineage>
        <taxon>Eukaryota</taxon>
        <taxon>Viridiplantae</taxon>
        <taxon>Streptophyta</taxon>
        <taxon>Embryophyta</taxon>
        <taxon>Tracheophyta</taxon>
        <taxon>Spermatophyta</taxon>
        <taxon>Magnoliopsida</taxon>
        <taxon>Liliopsida</taxon>
        <taxon>Asparagales</taxon>
        <taxon>Iridaceae</taxon>
        <taxon>Iridoideae</taxon>
        <taxon>Irideae</taxon>
        <taxon>Iris</taxon>
    </lineage>
</organism>
<name>A0AAX6GXK1_IRIPA</name>
<accession>A0AAX6GXK1</accession>
<protein>
    <recommendedName>
        <fullName evidence="2">ARM repeat N-terminal plant domain-containing protein</fullName>
    </recommendedName>
</protein>
<evidence type="ECO:0000256" key="1">
    <source>
        <dbReference type="SAM" id="MobiDB-lite"/>
    </source>
</evidence>
<feature type="domain" description="ARM repeat N-terminal plant" evidence="2">
    <location>
        <begin position="34"/>
        <end position="271"/>
    </location>
</feature>